<dbReference type="GO" id="GO:0097163">
    <property type="term" value="F:sulfur carrier activity"/>
    <property type="evidence" value="ECO:0007669"/>
    <property type="project" value="InterPro"/>
</dbReference>
<dbReference type="CDD" id="cd03423">
    <property type="entry name" value="SirA"/>
    <property type="match status" value="1"/>
</dbReference>
<keyword evidence="6" id="KW-1185">Reference proteome</keyword>
<dbReference type="PROSITE" id="PS01148">
    <property type="entry name" value="UPF0033"/>
    <property type="match status" value="1"/>
</dbReference>
<evidence type="ECO:0000313" key="6">
    <source>
        <dbReference type="Proteomes" id="UP000297475"/>
    </source>
</evidence>
<dbReference type="GO" id="GO:0016740">
    <property type="term" value="F:transferase activity"/>
    <property type="evidence" value="ECO:0007669"/>
    <property type="project" value="UniProtKB-KW"/>
</dbReference>
<dbReference type="EC" id="2.8.1.-" evidence="5"/>
<dbReference type="InterPro" id="IPR022931">
    <property type="entry name" value="Sulphur_carrier_TusA"/>
</dbReference>
<sequence length="89" mass="9823">MSKSDHTSFAPPADYTELDTQGLNCPEPVMMLHAEVRKVSSGGVIRVLATDPSTQRDIPRFCQFLGHELIHTGNGDDGTFEYWIRTAAS</sequence>
<comment type="similarity">
    <text evidence="1">Belongs to the sulfur carrier protein TusA family.</text>
</comment>
<dbReference type="PANTHER" id="PTHR33279">
    <property type="entry name" value="SULFUR CARRIER PROTEIN YEDF-RELATED"/>
    <property type="match status" value="1"/>
</dbReference>
<comment type="caution">
    <text evidence="5">The sequence shown here is derived from an EMBL/GenBank/DDBJ whole genome shotgun (WGS) entry which is preliminary data.</text>
</comment>
<dbReference type="AlphaFoldDB" id="A0A4Z0W9U0"/>
<reference evidence="5 6" key="1">
    <citation type="submission" date="2019-04" db="EMBL/GenBank/DDBJ databases">
        <title>Natronospirillum operosus gen. nov., sp. nov., a haloalkaliphilic satellite isolated from decaying biomass of laboratory culture of cyanobacterium Geitlerinema sp. and proposal of Natronospirillaceae fam. nov. and Saccharospirillaceae fam. nov.</title>
        <authorList>
            <person name="Kevbrin V."/>
            <person name="Boltyanskaya Y."/>
            <person name="Koziaeva V."/>
            <person name="Grouzdev D.S."/>
            <person name="Park M."/>
            <person name="Cho J."/>
        </authorList>
    </citation>
    <scope>NUCLEOTIDE SEQUENCE [LARGE SCALE GENOMIC DNA]</scope>
    <source>
        <strain evidence="5 6">G-116</strain>
    </source>
</reference>
<evidence type="ECO:0000256" key="2">
    <source>
        <dbReference type="ARBA" id="ARBA00022490"/>
    </source>
</evidence>
<dbReference type="EMBL" id="SRMF01000001">
    <property type="protein sequence ID" value="TGG94912.1"/>
    <property type="molecule type" value="Genomic_DNA"/>
</dbReference>
<dbReference type="Pfam" id="PF01206">
    <property type="entry name" value="TusA"/>
    <property type="match status" value="1"/>
</dbReference>
<gene>
    <name evidence="5" type="primary">tusA</name>
    <name evidence="5" type="ORF">E4656_00325</name>
</gene>
<dbReference type="Gene3D" id="3.30.110.40">
    <property type="entry name" value="TusA-like domain"/>
    <property type="match status" value="1"/>
</dbReference>
<name>A0A4Z0W9U0_9GAMM</name>
<feature type="region of interest" description="Disordered" evidence="3">
    <location>
        <begin position="1"/>
        <end position="21"/>
    </location>
</feature>
<dbReference type="PANTHER" id="PTHR33279:SF2">
    <property type="entry name" value="SULFUR CARRIER PROTEIN TUSA"/>
    <property type="match status" value="1"/>
</dbReference>
<keyword evidence="5" id="KW-0808">Transferase</keyword>
<evidence type="ECO:0000256" key="3">
    <source>
        <dbReference type="SAM" id="MobiDB-lite"/>
    </source>
</evidence>
<dbReference type="GO" id="GO:0002143">
    <property type="term" value="P:tRNA wobble position uridine thiolation"/>
    <property type="evidence" value="ECO:0007669"/>
    <property type="project" value="InterPro"/>
</dbReference>
<keyword evidence="2" id="KW-0963">Cytoplasm</keyword>
<dbReference type="NCBIfam" id="NF001423">
    <property type="entry name" value="PRK00299.1"/>
    <property type="match status" value="1"/>
</dbReference>
<protein>
    <submittedName>
        <fullName evidence="5">Sulfurtransferase TusA</fullName>
        <ecNumber evidence="5">2.8.1.-</ecNumber>
    </submittedName>
</protein>
<proteinExistence type="inferred from homology"/>
<feature type="domain" description="UPF0033" evidence="4">
    <location>
        <begin position="18"/>
        <end position="42"/>
    </location>
</feature>
<dbReference type="Proteomes" id="UP000297475">
    <property type="component" value="Unassembled WGS sequence"/>
</dbReference>
<dbReference type="OrthoDB" id="9797352at2"/>
<evidence type="ECO:0000313" key="5">
    <source>
        <dbReference type="EMBL" id="TGG94912.1"/>
    </source>
</evidence>
<dbReference type="RefSeq" id="WP_135480142.1">
    <property type="nucleotide sequence ID" value="NZ_SRMF01000001.1"/>
</dbReference>
<evidence type="ECO:0000259" key="4">
    <source>
        <dbReference type="PROSITE" id="PS01148"/>
    </source>
</evidence>
<dbReference type="InterPro" id="IPR036868">
    <property type="entry name" value="TusA-like_sf"/>
</dbReference>
<dbReference type="SUPFAM" id="SSF64307">
    <property type="entry name" value="SirA-like"/>
    <property type="match status" value="1"/>
</dbReference>
<accession>A0A4Z0W9U0</accession>
<evidence type="ECO:0000256" key="1">
    <source>
        <dbReference type="ARBA" id="ARBA00008984"/>
    </source>
</evidence>
<organism evidence="5 6">
    <name type="scientific">Natronospirillum operosum</name>
    <dbReference type="NCBI Taxonomy" id="2759953"/>
    <lineage>
        <taxon>Bacteria</taxon>
        <taxon>Pseudomonadati</taxon>
        <taxon>Pseudomonadota</taxon>
        <taxon>Gammaproteobacteria</taxon>
        <taxon>Oceanospirillales</taxon>
        <taxon>Natronospirillaceae</taxon>
        <taxon>Natronospirillum</taxon>
    </lineage>
</organism>
<dbReference type="InterPro" id="IPR001455">
    <property type="entry name" value="TusA-like"/>
</dbReference>